<protein>
    <submittedName>
        <fullName evidence="2">Uncharacterized protein</fullName>
    </submittedName>
</protein>
<accession>A0AC35FMP7</accession>
<reference evidence="2" key="1">
    <citation type="submission" date="2022-11" db="UniProtKB">
        <authorList>
            <consortium name="WormBaseParasite"/>
        </authorList>
    </citation>
    <scope>IDENTIFICATION</scope>
</reference>
<evidence type="ECO:0000313" key="2">
    <source>
        <dbReference type="WBParaSite" id="PS1159_v2.g19035.t1"/>
    </source>
</evidence>
<dbReference type="Proteomes" id="UP000887580">
    <property type="component" value="Unplaced"/>
</dbReference>
<sequence>MKKKKRHPFYPYFRFKQSHSSISKKKFNAAVNSQVQHGYEIQNLKTKFDKLEEEYNRLKNQYEILYEKIENSGAKTIILNGDNDFFHPLNPEITKTSINNIQIPSNNSNVDEYNNFEAEVVNNTLTLTPVWIVEKSKCKKMLEKSQNQISSFLPLYLPEIYNSAELISPAYFPNATEKHQEINAIIKYFWKNQSSQDFYAKSIEKELQIQRYKVTRKMYHLLKSKDFCIMGKDGKVYDCLDKNRIKSVTLLNDDGIVEEWLIPDKLIYDDYVIAAKKDEENKTIIYKLDLVSSLMKVIYTKRK</sequence>
<proteinExistence type="predicted"/>
<organism evidence="1 2">
    <name type="scientific">Panagrolaimus sp. PS1159</name>
    <dbReference type="NCBI Taxonomy" id="55785"/>
    <lineage>
        <taxon>Eukaryota</taxon>
        <taxon>Metazoa</taxon>
        <taxon>Ecdysozoa</taxon>
        <taxon>Nematoda</taxon>
        <taxon>Chromadorea</taxon>
        <taxon>Rhabditida</taxon>
        <taxon>Tylenchina</taxon>
        <taxon>Panagrolaimomorpha</taxon>
        <taxon>Panagrolaimoidea</taxon>
        <taxon>Panagrolaimidae</taxon>
        <taxon>Panagrolaimus</taxon>
    </lineage>
</organism>
<evidence type="ECO:0000313" key="1">
    <source>
        <dbReference type="Proteomes" id="UP000887580"/>
    </source>
</evidence>
<dbReference type="WBParaSite" id="PS1159_v2.g19035.t1">
    <property type="protein sequence ID" value="PS1159_v2.g19035.t1"/>
    <property type="gene ID" value="PS1159_v2.g19035"/>
</dbReference>
<name>A0AC35FMP7_9BILA</name>